<keyword evidence="3" id="KW-0520">NAD</keyword>
<dbReference type="AlphaFoldDB" id="A0A166CUB4"/>
<evidence type="ECO:0000256" key="5">
    <source>
        <dbReference type="ARBA" id="ARBA00023277"/>
    </source>
</evidence>
<feature type="domain" description="NAD-dependent epimerase/dehydratase" evidence="6">
    <location>
        <begin position="12"/>
        <end position="257"/>
    </location>
</feature>
<dbReference type="PATRIC" id="fig|47311.3.peg.585"/>
<dbReference type="STRING" id="47311.MBCUT_05070"/>
<dbReference type="PANTHER" id="PTHR43725:SF53">
    <property type="entry name" value="UDP-ARABINOSE 4-EPIMERASE 1"/>
    <property type="match status" value="1"/>
</dbReference>
<evidence type="ECO:0000256" key="2">
    <source>
        <dbReference type="ARBA" id="ARBA00007637"/>
    </source>
</evidence>
<keyword evidence="5" id="KW-0119">Carbohydrate metabolism</keyword>
<dbReference type="GO" id="GO:0003978">
    <property type="term" value="F:UDP-glucose 4-epimerase activity"/>
    <property type="evidence" value="ECO:0007669"/>
    <property type="project" value="UniProtKB-EC"/>
</dbReference>
<dbReference type="NCBIfam" id="TIGR01179">
    <property type="entry name" value="galE"/>
    <property type="match status" value="1"/>
</dbReference>
<dbReference type="CDD" id="cd05247">
    <property type="entry name" value="UDP_G4E_1_SDR_e"/>
    <property type="match status" value="1"/>
</dbReference>
<comment type="caution">
    <text evidence="7">The sequence shown here is derived from an EMBL/GenBank/DDBJ whole genome shotgun (WGS) entry which is preliminary data.</text>
</comment>
<evidence type="ECO:0000256" key="3">
    <source>
        <dbReference type="ARBA" id="ARBA00023027"/>
    </source>
</evidence>
<accession>A0A166CUB4</accession>
<proteinExistence type="inferred from homology"/>
<keyword evidence="8" id="KW-1185">Reference proteome</keyword>
<dbReference type="EMBL" id="LWMW01000085">
    <property type="protein sequence ID" value="KZX16877.1"/>
    <property type="molecule type" value="Genomic_DNA"/>
</dbReference>
<evidence type="ECO:0000313" key="8">
    <source>
        <dbReference type="Proteomes" id="UP000077275"/>
    </source>
</evidence>
<dbReference type="InterPro" id="IPR005886">
    <property type="entry name" value="UDP_G4E"/>
</dbReference>
<dbReference type="SUPFAM" id="SSF51735">
    <property type="entry name" value="NAD(P)-binding Rossmann-fold domains"/>
    <property type="match status" value="1"/>
</dbReference>
<protein>
    <submittedName>
        <fullName evidence="7">UDP-glucose 4-epimerase</fullName>
        <ecNumber evidence="7">5.1.3.2</ecNumber>
    </submittedName>
</protein>
<dbReference type="PANTHER" id="PTHR43725">
    <property type="entry name" value="UDP-GLUCOSE 4-EPIMERASE"/>
    <property type="match status" value="1"/>
</dbReference>
<evidence type="ECO:0000256" key="4">
    <source>
        <dbReference type="ARBA" id="ARBA00023235"/>
    </source>
</evidence>
<dbReference type="InterPro" id="IPR036291">
    <property type="entry name" value="NAD(P)-bd_dom_sf"/>
</dbReference>
<dbReference type="Gene3D" id="3.40.50.720">
    <property type="entry name" value="NAD(P)-binding Rossmann-like Domain"/>
    <property type="match status" value="1"/>
</dbReference>
<comment type="similarity">
    <text evidence="2">Belongs to the NAD(P)-dependent epimerase/dehydratase family.</text>
</comment>
<dbReference type="Gene3D" id="3.90.25.10">
    <property type="entry name" value="UDP-galactose 4-epimerase, domain 1"/>
    <property type="match status" value="1"/>
</dbReference>
<evidence type="ECO:0000313" key="7">
    <source>
        <dbReference type="EMBL" id="KZX16877.1"/>
    </source>
</evidence>
<reference evidence="7 8" key="1">
    <citation type="submission" date="2016-04" db="EMBL/GenBank/DDBJ databases">
        <title>Genome sequence of Methanobrevibacter cuticularis DSM 11139.</title>
        <authorList>
            <person name="Poehlein A."/>
            <person name="Seedorf H."/>
            <person name="Daniel R."/>
        </authorList>
    </citation>
    <scope>NUCLEOTIDE SEQUENCE [LARGE SCALE GENOMIC DNA]</scope>
    <source>
        <strain evidence="7 8">DSM 11139</strain>
    </source>
</reference>
<dbReference type="Proteomes" id="UP000077275">
    <property type="component" value="Unassembled WGS sequence"/>
</dbReference>
<sequence>MNDYNEGNNSMILITGGAGYIGSHINKELNKKGYETIVIDNLINGHESAVKWGEFLEGDLNDFEFINSIFNSYDIEGVMHFAAFTSVAESVEFPAMYYKNNYKNTLNLLKAVKLANVNKLIFSSTAAVYGNPKKVPITENHPVNPINPYGKSKLMVETVLENESKSIDSDFKYVSLRYFNACGADPETEIGENHNPETHLIPLILDVAIEKREKIAIFGDDYETFDGTCIRDYIHVCDLAQAHIKAFEHLQEDETNKNPLKKSNIFNLGNGNGFSVKEVIAACEKVTGHKIKKELAEKREGDPAILIADSKKAIETLKWEPKFTDLNKIVETAWKWHKKLNE</sequence>
<evidence type="ECO:0000259" key="6">
    <source>
        <dbReference type="Pfam" id="PF01370"/>
    </source>
</evidence>
<dbReference type="InterPro" id="IPR001509">
    <property type="entry name" value="Epimerase_deHydtase"/>
</dbReference>
<gene>
    <name evidence="7" type="primary">galE_1</name>
    <name evidence="7" type="ORF">MBCUT_05070</name>
</gene>
<evidence type="ECO:0000256" key="1">
    <source>
        <dbReference type="ARBA" id="ARBA00001911"/>
    </source>
</evidence>
<comment type="cofactor">
    <cofactor evidence="1">
        <name>NAD(+)</name>
        <dbReference type="ChEBI" id="CHEBI:57540"/>
    </cofactor>
</comment>
<dbReference type="EC" id="5.1.3.2" evidence="7"/>
<organism evidence="7 8">
    <name type="scientific">Methanobrevibacter cuticularis</name>
    <dbReference type="NCBI Taxonomy" id="47311"/>
    <lineage>
        <taxon>Archaea</taxon>
        <taxon>Methanobacteriati</taxon>
        <taxon>Methanobacteriota</taxon>
        <taxon>Methanomada group</taxon>
        <taxon>Methanobacteria</taxon>
        <taxon>Methanobacteriales</taxon>
        <taxon>Methanobacteriaceae</taxon>
        <taxon>Methanobrevibacter</taxon>
    </lineage>
</organism>
<dbReference type="Pfam" id="PF01370">
    <property type="entry name" value="Epimerase"/>
    <property type="match status" value="1"/>
</dbReference>
<dbReference type="GO" id="GO:0006012">
    <property type="term" value="P:galactose metabolic process"/>
    <property type="evidence" value="ECO:0007669"/>
    <property type="project" value="InterPro"/>
</dbReference>
<name>A0A166CUB4_9EURY</name>
<keyword evidence="4 7" id="KW-0413">Isomerase</keyword>